<accession>C8NBE2</accession>
<reference evidence="1 2" key="1">
    <citation type="submission" date="2009-08" db="EMBL/GenBank/DDBJ databases">
        <authorList>
            <person name="Qin X."/>
            <person name="Bachman B."/>
            <person name="Battles P."/>
            <person name="Bell A."/>
            <person name="Bess C."/>
            <person name="Bickham C."/>
            <person name="Chaboub L."/>
            <person name="Chen D."/>
            <person name="Coyle M."/>
            <person name="Deiros D.R."/>
            <person name="Dinh H."/>
            <person name="Forbes L."/>
            <person name="Fowler G."/>
            <person name="Francisco L."/>
            <person name="Fu Q."/>
            <person name="Gubbala S."/>
            <person name="Hale W."/>
            <person name="Han Y."/>
            <person name="Hemphill L."/>
            <person name="Highlander S.K."/>
            <person name="Hirani K."/>
            <person name="Hogues M."/>
            <person name="Jackson L."/>
            <person name="Jakkamsetti A."/>
            <person name="Javaid M."/>
            <person name="Jiang H."/>
            <person name="Korchina V."/>
            <person name="Kovar C."/>
            <person name="Lara F."/>
            <person name="Lee S."/>
            <person name="Mata R."/>
            <person name="Mathew T."/>
            <person name="Moen C."/>
            <person name="Morales K."/>
            <person name="Munidasa M."/>
            <person name="Nazareth L."/>
            <person name="Ngo R."/>
            <person name="Nguyen L."/>
            <person name="Okwuonu G."/>
            <person name="Ongeri F."/>
            <person name="Patil S."/>
            <person name="Petrosino J."/>
            <person name="Pham C."/>
            <person name="Pham P."/>
            <person name="Pu L.-L."/>
            <person name="Puazo M."/>
            <person name="Raj R."/>
            <person name="Reid J."/>
            <person name="Rouhana J."/>
            <person name="Saada N."/>
            <person name="Shang Y."/>
            <person name="Simmons D."/>
            <person name="Thornton R."/>
            <person name="Warren J."/>
            <person name="Weissenberger G."/>
            <person name="Zhang J."/>
            <person name="Zhang L."/>
            <person name="Zhou C."/>
            <person name="Zhu D."/>
            <person name="Muzny D."/>
            <person name="Worley K."/>
            <person name="Gibbs R."/>
        </authorList>
    </citation>
    <scope>NUCLEOTIDE SEQUENCE [LARGE SCALE GENOMIC DNA]</scope>
    <source>
        <strain evidence="2">ATCC 15826 / DSM 8339 / NCTC 10426 / 6573</strain>
    </source>
</reference>
<gene>
    <name evidence="1" type="ORF">HMPREF0198_1820</name>
</gene>
<dbReference type="AlphaFoldDB" id="C8NBE2"/>
<protein>
    <submittedName>
        <fullName evidence="1">Uncharacterized protein</fullName>
    </submittedName>
</protein>
<name>C8NBE2_CARH6</name>
<evidence type="ECO:0000313" key="2">
    <source>
        <dbReference type="Proteomes" id="UP000004870"/>
    </source>
</evidence>
<proteinExistence type="predicted"/>
<keyword evidence="2" id="KW-1185">Reference proteome</keyword>
<comment type="caution">
    <text evidence="1">The sequence shown here is derived from an EMBL/GenBank/DDBJ whole genome shotgun (WGS) entry which is preliminary data.</text>
</comment>
<organism evidence="1 2">
    <name type="scientific">Cardiobacterium hominis (strain ATCC 15826 / DSM 8339 / NCTC 10426 / 6573)</name>
    <dbReference type="NCBI Taxonomy" id="638300"/>
    <lineage>
        <taxon>Bacteria</taxon>
        <taxon>Pseudomonadati</taxon>
        <taxon>Pseudomonadota</taxon>
        <taxon>Gammaproteobacteria</taxon>
        <taxon>Cardiobacteriales</taxon>
        <taxon>Cardiobacteriaceae</taxon>
        <taxon>Cardiobacterium</taxon>
    </lineage>
</organism>
<dbReference type="HOGENOM" id="CLU_2567549_0_0_6"/>
<dbReference type="EMBL" id="ACKY01000102">
    <property type="protein sequence ID" value="EEV88110.1"/>
    <property type="molecule type" value="Genomic_DNA"/>
</dbReference>
<dbReference type="STRING" id="2718.CHUV0807_1985"/>
<sequence>MPQSLRYLFSLPNTYPYSGIDVFTADFFYLARVPDFNGAHAADDAAALDIRPLAGLRAADYGLASIRQAIATIIREPELLS</sequence>
<evidence type="ECO:0000313" key="1">
    <source>
        <dbReference type="EMBL" id="EEV88110.1"/>
    </source>
</evidence>
<dbReference type="Proteomes" id="UP000004870">
    <property type="component" value="Unassembled WGS sequence"/>
</dbReference>